<organism evidence="3 4">
    <name type="scientific">Rhynchospora pubera</name>
    <dbReference type="NCBI Taxonomy" id="906938"/>
    <lineage>
        <taxon>Eukaryota</taxon>
        <taxon>Viridiplantae</taxon>
        <taxon>Streptophyta</taxon>
        <taxon>Embryophyta</taxon>
        <taxon>Tracheophyta</taxon>
        <taxon>Spermatophyta</taxon>
        <taxon>Magnoliopsida</taxon>
        <taxon>Liliopsida</taxon>
        <taxon>Poales</taxon>
        <taxon>Cyperaceae</taxon>
        <taxon>Cyperoideae</taxon>
        <taxon>Rhynchosporeae</taxon>
        <taxon>Rhynchospora</taxon>
    </lineage>
</organism>
<feature type="compositionally biased region" description="Polar residues" evidence="1">
    <location>
        <begin position="117"/>
        <end position="126"/>
    </location>
</feature>
<dbReference type="AlphaFoldDB" id="A0AAV8EGA6"/>
<dbReference type="EMBL" id="JAMFTS010000003">
    <property type="protein sequence ID" value="KAJ4771734.1"/>
    <property type="molecule type" value="Genomic_DNA"/>
</dbReference>
<keyword evidence="4" id="KW-1185">Reference proteome</keyword>
<sequence>MASQQEVNYRAGETKGRTEEKTGHMMEKGREAVDATKEKANHAKDKTAEATQAAKERAQEGTDKTGSYIGEKTEAAKQKTGGILQQAGEQVKNVAVGAKEAVKNTLGMGENKDNEKGTTTLNDNKE</sequence>
<evidence type="ECO:0000313" key="3">
    <source>
        <dbReference type="EMBL" id="KAJ4780455.1"/>
    </source>
</evidence>
<evidence type="ECO:0000313" key="4">
    <source>
        <dbReference type="Proteomes" id="UP001140206"/>
    </source>
</evidence>
<dbReference type="EMBL" id="JAMFTS010000003">
    <property type="protein sequence ID" value="KAJ4780455.1"/>
    <property type="molecule type" value="Genomic_DNA"/>
</dbReference>
<gene>
    <name evidence="2" type="ORF">LUZ62_055991</name>
    <name evidence="3" type="ORF">LUZ62_064712</name>
</gene>
<feature type="region of interest" description="Disordered" evidence="1">
    <location>
        <begin position="1"/>
        <end position="70"/>
    </location>
</feature>
<feature type="compositionally biased region" description="Basic and acidic residues" evidence="1">
    <location>
        <begin position="12"/>
        <end position="63"/>
    </location>
</feature>
<dbReference type="InterPro" id="IPR039624">
    <property type="entry name" value="LEA1/2/D7/KIN2"/>
</dbReference>
<accession>A0AAV8EGA6</accession>
<reference evidence="3" key="1">
    <citation type="submission" date="2022-08" db="EMBL/GenBank/DDBJ databases">
        <authorList>
            <person name="Marques A."/>
        </authorList>
    </citation>
    <scope>NUCLEOTIDE SEQUENCE</scope>
    <source>
        <strain evidence="3">RhyPub2mFocal</strain>
        <tissue evidence="3">Leaves</tissue>
    </source>
</reference>
<evidence type="ECO:0000256" key="1">
    <source>
        <dbReference type="SAM" id="MobiDB-lite"/>
    </source>
</evidence>
<feature type="region of interest" description="Disordered" evidence="1">
    <location>
        <begin position="105"/>
        <end position="126"/>
    </location>
</feature>
<evidence type="ECO:0000313" key="2">
    <source>
        <dbReference type="EMBL" id="KAJ4771734.1"/>
    </source>
</evidence>
<proteinExistence type="predicted"/>
<protein>
    <submittedName>
        <fullName evidence="3">Uncharacterized protein</fullName>
    </submittedName>
</protein>
<dbReference type="PANTHER" id="PTHR34191">
    <property type="entry name" value="LATE EMBRYOGENESIS ABUNDANT PROTEIN (LEA) FAMILY PROTEIN"/>
    <property type="match status" value="1"/>
</dbReference>
<dbReference type="Proteomes" id="UP001140206">
    <property type="component" value="Chromosome 3"/>
</dbReference>
<name>A0AAV8EGA6_9POAL</name>
<dbReference type="PANTHER" id="PTHR34191:SF20">
    <property type="entry name" value="LATE EMBRYOGENESIS ABUNDANT PROTEIN (LEA) FAMILY PROTEIN"/>
    <property type="match status" value="1"/>
</dbReference>
<comment type="caution">
    <text evidence="3">The sequence shown here is derived from an EMBL/GenBank/DDBJ whole genome shotgun (WGS) entry which is preliminary data.</text>
</comment>